<name>A0A5E6M667_9BACT</name>
<evidence type="ECO:0000256" key="1">
    <source>
        <dbReference type="SAM" id="Phobius"/>
    </source>
</evidence>
<dbReference type="OrthoDB" id="190802at2"/>
<dbReference type="AlphaFoldDB" id="A0A5E6M667"/>
<keyword evidence="1" id="KW-0472">Membrane</keyword>
<evidence type="ECO:0000313" key="2">
    <source>
        <dbReference type="EMBL" id="VVM04846.1"/>
    </source>
</evidence>
<gene>
    <name evidence="2" type="ORF">MAMT_00351</name>
</gene>
<organism evidence="2 3">
    <name type="scientific">Methylacidimicrobium tartarophylax</name>
    <dbReference type="NCBI Taxonomy" id="1041768"/>
    <lineage>
        <taxon>Bacteria</taxon>
        <taxon>Pseudomonadati</taxon>
        <taxon>Verrucomicrobiota</taxon>
        <taxon>Methylacidimicrobium</taxon>
    </lineage>
</organism>
<feature type="transmembrane region" description="Helical" evidence="1">
    <location>
        <begin position="178"/>
        <end position="199"/>
    </location>
</feature>
<keyword evidence="1" id="KW-0812">Transmembrane</keyword>
<accession>A0A5E6M667</accession>
<keyword evidence="1" id="KW-1133">Transmembrane helix</keyword>
<dbReference type="RefSeq" id="WP_142659218.1">
    <property type="nucleotide sequence ID" value="NZ_CABFVA020000012.1"/>
</dbReference>
<dbReference type="Proteomes" id="UP000334923">
    <property type="component" value="Unassembled WGS sequence"/>
</dbReference>
<dbReference type="EMBL" id="CABFVA020000012">
    <property type="protein sequence ID" value="VVM04846.1"/>
    <property type="molecule type" value="Genomic_DNA"/>
</dbReference>
<reference evidence="2 3" key="1">
    <citation type="submission" date="2019-09" db="EMBL/GenBank/DDBJ databases">
        <authorList>
            <person name="Cremers G."/>
        </authorList>
    </citation>
    <scope>NUCLEOTIDE SEQUENCE [LARGE SCALE GENOMIC DNA]</scope>
    <source>
        <strain evidence="2">4A</strain>
    </source>
</reference>
<proteinExistence type="predicted"/>
<evidence type="ECO:0000313" key="3">
    <source>
        <dbReference type="Proteomes" id="UP000334923"/>
    </source>
</evidence>
<protein>
    <submittedName>
        <fullName evidence="2">Uncharacterized protein</fullName>
    </submittedName>
</protein>
<sequence length="202" mass="22328">MDLPLLPLTSEVVDSTQLPAESLADWREATARLDAYLARWELADPFYQRLIGTSLLALAIREQKSHPGRPPVELTLKLAQEKVTAWLETLPSGIPEAASSGRAAVAVLRLARIGGLDRWPRAFLSRETPPELAGRLRESGFEAGPAVRFSHMVSRPIDYGPFARLAREAWEQVGWKEVGAILAFWTGVFGVACALYFLFFAP</sequence>
<keyword evidence="3" id="KW-1185">Reference proteome</keyword>